<dbReference type="SUPFAM" id="SSF82199">
    <property type="entry name" value="SET domain"/>
    <property type="match status" value="1"/>
</dbReference>
<feature type="domain" description="SET" evidence="2">
    <location>
        <begin position="101"/>
        <end position="356"/>
    </location>
</feature>
<dbReference type="InterPro" id="IPR001214">
    <property type="entry name" value="SET_dom"/>
</dbReference>
<dbReference type="AlphaFoldDB" id="A0A835TH01"/>
<dbReference type="Gene3D" id="2.170.270.10">
    <property type="entry name" value="SET domain"/>
    <property type="match status" value="1"/>
</dbReference>
<dbReference type="InterPro" id="IPR053209">
    <property type="entry name" value="Gramillin-biosynth_MTr"/>
</dbReference>
<evidence type="ECO:0000259" key="2">
    <source>
        <dbReference type="PROSITE" id="PS50280"/>
    </source>
</evidence>
<dbReference type="PANTHER" id="PTHR47643">
    <property type="entry name" value="TPR DOMAIN PROTEIN (AFU_ORTHOLOGUE AFUA_5G12710)"/>
    <property type="match status" value="1"/>
</dbReference>
<dbReference type="EMBL" id="JAEHOC010000007">
    <property type="protein sequence ID" value="KAG2440164.1"/>
    <property type="molecule type" value="Genomic_DNA"/>
</dbReference>
<name>A0A835TH01_CHLIN</name>
<organism evidence="3 4">
    <name type="scientific">Chlamydomonas incerta</name>
    <dbReference type="NCBI Taxonomy" id="51695"/>
    <lineage>
        <taxon>Eukaryota</taxon>
        <taxon>Viridiplantae</taxon>
        <taxon>Chlorophyta</taxon>
        <taxon>core chlorophytes</taxon>
        <taxon>Chlorophyceae</taxon>
        <taxon>CS clade</taxon>
        <taxon>Chlamydomonadales</taxon>
        <taxon>Chlamydomonadaceae</taxon>
        <taxon>Chlamydomonas</taxon>
    </lineage>
</organism>
<feature type="compositionally biased region" description="Low complexity" evidence="1">
    <location>
        <begin position="231"/>
        <end position="250"/>
    </location>
</feature>
<feature type="region of interest" description="Disordered" evidence="1">
    <location>
        <begin position="419"/>
        <end position="446"/>
    </location>
</feature>
<dbReference type="Proteomes" id="UP000650467">
    <property type="component" value="Unassembled WGS sequence"/>
</dbReference>
<dbReference type="InterPro" id="IPR046341">
    <property type="entry name" value="SET_dom_sf"/>
</dbReference>
<feature type="region of interest" description="Disordered" evidence="1">
    <location>
        <begin position="184"/>
        <end position="208"/>
    </location>
</feature>
<reference evidence="3" key="1">
    <citation type="journal article" date="2020" name="bioRxiv">
        <title>Comparative genomics of Chlamydomonas.</title>
        <authorList>
            <person name="Craig R.J."/>
            <person name="Hasan A.R."/>
            <person name="Ness R.W."/>
            <person name="Keightley P.D."/>
        </authorList>
    </citation>
    <scope>NUCLEOTIDE SEQUENCE</scope>
    <source>
        <strain evidence="3">SAG 7.73</strain>
    </source>
</reference>
<keyword evidence="4" id="KW-1185">Reference proteome</keyword>
<proteinExistence type="predicted"/>
<feature type="region of interest" description="Disordered" evidence="1">
    <location>
        <begin position="231"/>
        <end position="253"/>
    </location>
</feature>
<feature type="region of interest" description="Disordered" evidence="1">
    <location>
        <begin position="58"/>
        <end position="96"/>
    </location>
</feature>
<accession>A0A835TH01</accession>
<dbReference type="Pfam" id="PF00856">
    <property type="entry name" value="SET"/>
    <property type="match status" value="1"/>
</dbReference>
<dbReference type="PANTHER" id="PTHR47643:SF2">
    <property type="entry name" value="TPR DOMAIN PROTEIN (AFU_ORTHOLOGUE AFUA_5G12710)"/>
    <property type="match status" value="1"/>
</dbReference>
<feature type="region of interest" description="Disordered" evidence="1">
    <location>
        <begin position="30"/>
        <end position="49"/>
    </location>
</feature>
<dbReference type="CDD" id="cd20071">
    <property type="entry name" value="SET_SMYD"/>
    <property type="match status" value="1"/>
</dbReference>
<dbReference type="OrthoDB" id="549712at2759"/>
<feature type="compositionally biased region" description="Gly residues" evidence="1">
    <location>
        <begin position="190"/>
        <end position="202"/>
    </location>
</feature>
<dbReference type="PROSITE" id="PS50280">
    <property type="entry name" value="SET"/>
    <property type="match status" value="1"/>
</dbReference>
<evidence type="ECO:0000313" key="3">
    <source>
        <dbReference type="EMBL" id="KAG2440164.1"/>
    </source>
</evidence>
<evidence type="ECO:0000256" key="1">
    <source>
        <dbReference type="SAM" id="MobiDB-lite"/>
    </source>
</evidence>
<sequence>MALKYTGSSSMACGGAGRCPWAAGLAVASGSGRTASGTGHRLQPRGGRAPVLRTETRLDLRSSPSQRRSVALHATASPVPGAGASGTAGALAGAPRGAAQPPLQLVAIPGKGRGVVAARPLSPGELLLTCRPLALVQGPSRPGGSGSSSSGVNEAALVEALLKLEWPPRQAHILDSLFRGAAPPPSLAPGGKGGAAGRGSHGGSSDSCTDVSLAELADPWGFLGDGSSTAALSGSTGSSSPAAVSPAMGGERPSCPLTPQQLAAAVRLNATGLPADDALLAALRRLAASGSSSDGNGSSSKGAGAGGQAFIGLWPAHAMFNHSCAPNAVAVVSDGVLTLRCCAPVPAGGELCITYAGALGLGPLPLRRALLERNHRFMCSCARCRAEERLPRELTQLWTDIVMLASQSLQPNILAAAAAMKQPPPQQQQQPQQPPKGGQKRADAGAGAGGLQQALAVLLDVRSQAAKCMGLFEETLGQLAPSPQEALWLQASMYPLYETRARCAQLLAEAAAQAAATGGGAALPDGVDPALLGEEYLEALSSCLRLQGVANAGSDMHVQLAARYEAACVAHAARHPAVPRAAQQQQEATTRLGRALTARYGCGASSSSGGAAPAVAAAAVAPSGGDHTLEEFLVAVRKLQRQ</sequence>
<gene>
    <name evidence="3" type="ORF">HXX76_004277</name>
</gene>
<feature type="compositionally biased region" description="Low complexity" evidence="1">
    <location>
        <begin position="427"/>
        <end position="437"/>
    </location>
</feature>
<comment type="caution">
    <text evidence="3">The sequence shown here is derived from an EMBL/GenBank/DDBJ whole genome shotgun (WGS) entry which is preliminary data.</text>
</comment>
<feature type="compositionally biased region" description="Low complexity" evidence="1">
    <location>
        <begin position="30"/>
        <end position="39"/>
    </location>
</feature>
<protein>
    <recommendedName>
        <fullName evidence="2">SET domain-containing protein</fullName>
    </recommendedName>
</protein>
<feature type="compositionally biased region" description="Low complexity" evidence="1">
    <location>
        <begin position="74"/>
        <end position="96"/>
    </location>
</feature>
<evidence type="ECO:0000313" key="4">
    <source>
        <dbReference type="Proteomes" id="UP000650467"/>
    </source>
</evidence>